<keyword evidence="3" id="KW-0804">Transcription</keyword>
<dbReference type="SMART" id="SM00895">
    <property type="entry name" value="FCD"/>
    <property type="match status" value="1"/>
</dbReference>
<evidence type="ECO:0000256" key="3">
    <source>
        <dbReference type="ARBA" id="ARBA00023163"/>
    </source>
</evidence>
<keyword evidence="2" id="KW-0238">DNA-binding</keyword>
<dbReference type="CDD" id="cd07377">
    <property type="entry name" value="WHTH_GntR"/>
    <property type="match status" value="1"/>
</dbReference>
<dbReference type="GO" id="GO:0003677">
    <property type="term" value="F:DNA binding"/>
    <property type="evidence" value="ECO:0007669"/>
    <property type="project" value="UniProtKB-KW"/>
</dbReference>
<evidence type="ECO:0000256" key="1">
    <source>
        <dbReference type="ARBA" id="ARBA00023015"/>
    </source>
</evidence>
<dbReference type="Proteomes" id="UP000196878">
    <property type="component" value="Unassembled WGS sequence"/>
</dbReference>
<dbReference type="OrthoDB" id="7620579at2"/>
<dbReference type="SUPFAM" id="SSF48008">
    <property type="entry name" value="GntR ligand-binding domain-like"/>
    <property type="match status" value="1"/>
</dbReference>
<dbReference type="Pfam" id="PF00392">
    <property type="entry name" value="GntR"/>
    <property type="match status" value="1"/>
</dbReference>
<dbReference type="InterPro" id="IPR008920">
    <property type="entry name" value="TF_FadR/GntR_C"/>
</dbReference>
<keyword evidence="6" id="KW-1185">Reference proteome</keyword>
<proteinExistence type="predicted"/>
<dbReference type="AlphaFoldDB" id="A0A212AE21"/>
<dbReference type="PRINTS" id="PR00035">
    <property type="entry name" value="HTHGNTR"/>
</dbReference>
<evidence type="ECO:0000313" key="5">
    <source>
        <dbReference type="EMBL" id="OWJ79584.1"/>
    </source>
</evidence>
<feature type="domain" description="HTH gntR-type" evidence="4">
    <location>
        <begin position="7"/>
        <end position="74"/>
    </location>
</feature>
<evidence type="ECO:0000256" key="2">
    <source>
        <dbReference type="ARBA" id="ARBA00023125"/>
    </source>
</evidence>
<accession>A0A212AE21</accession>
<dbReference type="InterPro" id="IPR011711">
    <property type="entry name" value="GntR_C"/>
</dbReference>
<dbReference type="SMART" id="SM00345">
    <property type="entry name" value="HTH_GNTR"/>
    <property type="match status" value="1"/>
</dbReference>
<organism evidence="5 6">
    <name type="scientific">Haematobacter genomosp. 1</name>
    <dbReference type="NCBI Taxonomy" id="366618"/>
    <lineage>
        <taxon>Bacteria</taxon>
        <taxon>Pseudomonadati</taxon>
        <taxon>Pseudomonadota</taxon>
        <taxon>Alphaproteobacteria</taxon>
        <taxon>Rhodobacterales</taxon>
        <taxon>Paracoccaceae</taxon>
        <taxon>Haematobacter</taxon>
    </lineage>
</organism>
<dbReference type="InterPro" id="IPR036388">
    <property type="entry name" value="WH-like_DNA-bd_sf"/>
</dbReference>
<comment type="caution">
    <text evidence="5">The sequence shown here is derived from an EMBL/GenBank/DDBJ whole genome shotgun (WGS) entry which is preliminary data.</text>
</comment>
<keyword evidence="1" id="KW-0805">Transcription regulation</keyword>
<evidence type="ECO:0000259" key="4">
    <source>
        <dbReference type="PROSITE" id="PS50949"/>
    </source>
</evidence>
<dbReference type="Gene3D" id="1.20.120.530">
    <property type="entry name" value="GntR ligand-binding domain-like"/>
    <property type="match status" value="1"/>
</dbReference>
<dbReference type="EMBL" id="NIPW01000007">
    <property type="protein sequence ID" value="OWJ79584.1"/>
    <property type="molecule type" value="Genomic_DNA"/>
</dbReference>
<protein>
    <submittedName>
        <fullName evidence="5">GntR family transcriptional regulator</fullName>
    </submittedName>
</protein>
<dbReference type="PANTHER" id="PTHR43537:SF49">
    <property type="entry name" value="TRANSCRIPTIONAL REGULATORY PROTEIN"/>
    <property type="match status" value="1"/>
</dbReference>
<gene>
    <name evidence="5" type="ORF">CDV49_04475</name>
</gene>
<dbReference type="Gene3D" id="1.10.10.10">
    <property type="entry name" value="Winged helix-like DNA-binding domain superfamily/Winged helix DNA-binding domain"/>
    <property type="match status" value="1"/>
</dbReference>
<dbReference type="SUPFAM" id="SSF46785">
    <property type="entry name" value="Winged helix' DNA-binding domain"/>
    <property type="match status" value="1"/>
</dbReference>
<evidence type="ECO:0000313" key="6">
    <source>
        <dbReference type="Proteomes" id="UP000196878"/>
    </source>
</evidence>
<dbReference type="GO" id="GO:0003700">
    <property type="term" value="F:DNA-binding transcription factor activity"/>
    <property type="evidence" value="ECO:0007669"/>
    <property type="project" value="InterPro"/>
</dbReference>
<reference evidence="5 6" key="1">
    <citation type="submission" date="2016-12" db="EMBL/GenBank/DDBJ databases">
        <title>Comparison of Traditional DNA-DNA Hybridization with In Silico Genomic Analysis.</title>
        <authorList>
            <person name="Nicholson A.C."/>
            <person name="Humrighouse B.W."/>
            <person name="Graziano J."/>
            <person name="Lasker B."/>
            <person name="Whitney A.M."/>
            <person name="Mcquiston J.R."/>
        </authorList>
    </citation>
    <scope>NUCLEOTIDE SEQUENCE [LARGE SCALE GENOMIC DNA]</scope>
    <source>
        <strain evidence="5 6">H2240</strain>
    </source>
</reference>
<sequence>MEPFPPDRRTDKVRRTLEEMIVEGFFADGERLDEVRLAEQLEVSRTPLREAFQSLAASGLLELRPRRGTFVRFPALDEVVEMFDVMAEIEALCGRYAARRMTDTELKDVQAALVECENAVHRNDLDDYYRANQTFHQLIYHASGNRFLAAEAERLHRRLKPFRRLQLRVRGRLAESLREHRLIVSALADGDEARVTRVMRDHIAVQGARFNDLAAGYRTAIRGRQNPSQRHLPAGTGPEG</sequence>
<dbReference type="RefSeq" id="WP_088214378.1">
    <property type="nucleotide sequence ID" value="NZ_NIPW01000007.1"/>
</dbReference>
<dbReference type="Pfam" id="PF07729">
    <property type="entry name" value="FCD"/>
    <property type="match status" value="1"/>
</dbReference>
<dbReference type="PROSITE" id="PS50949">
    <property type="entry name" value="HTH_GNTR"/>
    <property type="match status" value="1"/>
</dbReference>
<name>A0A212AE21_9RHOB</name>
<dbReference type="InterPro" id="IPR036390">
    <property type="entry name" value="WH_DNA-bd_sf"/>
</dbReference>
<dbReference type="PANTHER" id="PTHR43537">
    <property type="entry name" value="TRANSCRIPTIONAL REGULATOR, GNTR FAMILY"/>
    <property type="match status" value="1"/>
</dbReference>
<dbReference type="InterPro" id="IPR000524">
    <property type="entry name" value="Tscrpt_reg_HTH_GntR"/>
</dbReference>